<evidence type="ECO:0000256" key="1">
    <source>
        <dbReference type="ARBA" id="ARBA00022535"/>
    </source>
</evidence>
<feature type="binding site" evidence="5">
    <location>
        <position position="354"/>
    </location>
    <ligand>
        <name>AMP</name>
        <dbReference type="ChEBI" id="CHEBI:456215"/>
    </ligand>
</feature>
<dbReference type="AlphaFoldDB" id="A0A7R9BBR6"/>
<evidence type="ECO:0000256" key="8">
    <source>
        <dbReference type="SAM" id="MobiDB-lite"/>
    </source>
</evidence>
<comment type="cofactor">
    <cofactor evidence="7">
        <name>a divalent metal cation</name>
        <dbReference type="ChEBI" id="CHEBI:60240"/>
    </cofactor>
    <text evidence="7">Binds 2 divalent metal cations per subunit. Site 1 may preferentially bind zinc ions, while site 2 has a preference for magnesium and/or manganese ions.</text>
</comment>
<dbReference type="InterPro" id="IPR003607">
    <property type="entry name" value="HD/PDEase_dom"/>
</dbReference>
<evidence type="ECO:0000256" key="5">
    <source>
        <dbReference type="PIRSR" id="PIRSR623088-2"/>
    </source>
</evidence>
<dbReference type="FunFam" id="1.10.1300.10:FF:000032">
    <property type="entry name" value="Phosphodiesterase"/>
    <property type="match status" value="1"/>
</dbReference>
<evidence type="ECO:0000256" key="3">
    <source>
        <dbReference type="ARBA" id="ARBA00022801"/>
    </source>
</evidence>
<organism evidence="10">
    <name type="scientific">Notodromas monacha</name>
    <dbReference type="NCBI Taxonomy" id="399045"/>
    <lineage>
        <taxon>Eukaryota</taxon>
        <taxon>Metazoa</taxon>
        <taxon>Ecdysozoa</taxon>
        <taxon>Arthropoda</taxon>
        <taxon>Crustacea</taxon>
        <taxon>Oligostraca</taxon>
        <taxon>Ostracoda</taxon>
        <taxon>Podocopa</taxon>
        <taxon>Podocopida</taxon>
        <taxon>Cypridocopina</taxon>
        <taxon>Cypridoidea</taxon>
        <taxon>Cyprididae</taxon>
        <taxon>Notodromas</taxon>
    </lineage>
</organism>
<dbReference type="SUPFAM" id="SSF109604">
    <property type="entry name" value="HD-domain/PDEase-like"/>
    <property type="match status" value="1"/>
</dbReference>
<feature type="compositionally biased region" description="Basic and acidic residues" evidence="8">
    <location>
        <begin position="419"/>
        <end position="446"/>
    </location>
</feature>
<feature type="binding site" evidence="5">
    <location>
        <position position="195"/>
    </location>
    <ligand>
        <name>AMP</name>
        <dbReference type="ChEBI" id="CHEBI:456215"/>
    </ligand>
</feature>
<protein>
    <recommendedName>
        <fullName evidence="7">Phosphodiesterase</fullName>
        <ecNumber evidence="7">3.1.4.-</ecNumber>
    </recommendedName>
</protein>
<feature type="binding site" evidence="6">
    <location>
        <position position="303"/>
    </location>
    <ligand>
        <name>Zn(2+)</name>
        <dbReference type="ChEBI" id="CHEBI:29105"/>
        <label>1</label>
    </ligand>
</feature>
<dbReference type="PROSITE" id="PS00126">
    <property type="entry name" value="PDEASE_I_1"/>
    <property type="match status" value="1"/>
</dbReference>
<feature type="domain" description="PDEase" evidence="9">
    <location>
        <begin position="68"/>
        <end position="452"/>
    </location>
</feature>
<dbReference type="InterPro" id="IPR023174">
    <property type="entry name" value="PDEase_CS"/>
</dbReference>
<feature type="active site" description="Proton donor" evidence="4">
    <location>
        <position position="154"/>
    </location>
</feature>
<feature type="compositionally biased region" description="Low complexity" evidence="8">
    <location>
        <begin position="385"/>
        <end position="404"/>
    </location>
</feature>
<dbReference type="PANTHER" id="PTHR11347">
    <property type="entry name" value="CYCLIC NUCLEOTIDE PHOSPHODIESTERASE"/>
    <property type="match status" value="1"/>
</dbReference>
<reference evidence="10" key="1">
    <citation type="submission" date="2020-11" db="EMBL/GenBank/DDBJ databases">
        <authorList>
            <person name="Tran Van P."/>
        </authorList>
    </citation>
    <scope>NUCLEOTIDE SEQUENCE</scope>
</reference>
<dbReference type="Proteomes" id="UP000678499">
    <property type="component" value="Unassembled WGS sequence"/>
</dbReference>
<feature type="region of interest" description="Disordered" evidence="8">
    <location>
        <begin position="1"/>
        <end position="21"/>
    </location>
</feature>
<accession>A0A7R9BBR6</accession>
<dbReference type="InterPro" id="IPR013706">
    <property type="entry name" value="PDE1_N"/>
</dbReference>
<dbReference type="GO" id="GO:0046872">
    <property type="term" value="F:metal ion binding"/>
    <property type="evidence" value="ECO:0007669"/>
    <property type="project" value="UniProtKB-KW"/>
</dbReference>
<feature type="region of interest" description="Disordered" evidence="8">
    <location>
        <begin position="382"/>
        <end position="454"/>
    </location>
</feature>
<evidence type="ECO:0000259" key="9">
    <source>
        <dbReference type="PROSITE" id="PS51845"/>
    </source>
</evidence>
<gene>
    <name evidence="10" type="ORF">NMOB1V02_LOCUS123</name>
</gene>
<dbReference type="Pfam" id="PF08499">
    <property type="entry name" value="PDEase_I_N"/>
    <property type="match status" value="1"/>
</dbReference>
<feature type="binding site" evidence="5">
    <location>
        <begin position="154"/>
        <end position="158"/>
    </location>
    <ligand>
        <name>AMP</name>
        <dbReference type="ChEBI" id="CHEBI:456215"/>
    </ligand>
</feature>
<dbReference type="Gene3D" id="1.10.1300.10">
    <property type="entry name" value="3'5'-cyclic nucleotide phosphodiesterase, catalytic domain"/>
    <property type="match status" value="1"/>
</dbReference>
<evidence type="ECO:0000313" key="11">
    <source>
        <dbReference type="Proteomes" id="UP000678499"/>
    </source>
</evidence>
<feature type="binding site" evidence="6">
    <location>
        <position position="158"/>
    </location>
    <ligand>
        <name>Zn(2+)</name>
        <dbReference type="ChEBI" id="CHEBI:29105"/>
        <label>1</label>
    </ligand>
</feature>
<name>A0A7R9BBR6_9CRUS</name>
<dbReference type="EMBL" id="OA882046">
    <property type="protein sequence ID" value="CAD7272178.1"/>
    <property type="molecule type" value="Genomic_DNA"/>
</dbReference>
<feature type="compositionally biased region" description="Acidic residues" evidence="8">
    <location>
        <begin position="1"/>
        <end position="17"/>
    </location>
</feature>
<dbReference type="InterPro" id="IPR002073">
    <property type="entry name" value="PDEase_catalytic_dom"/>
</dbReference>
<dbReference type="PRINTS" id="PR00387">
    <property type="entry name" value="PDIESTERASE1"/>
</dbReference>
<evidence type="ECO:0000256" key="7">
    <source>
        <dbReference type="RuleBase" id="RU363067"/>
    </source>
</evidence>
<dbReference type="EC" id="3.1.4.-" evidence="7"/>
<dbReference type="CDD" id="cd00077">
    <property type="entry name" value="HDc"/>
    <property type="match status" value="1"/>
</dbReference>
<feature type="binding site" evidence="5">
    <location>
        <position position="303"/>
    </location>
    <ligand>
        <name>AMP</name>
        <dbReference type="ChEBI" id="CHEBI:456215"/>
    </ligand>
</feature>
<evidence type="ECO:0000256" key="2">
    <source>
        <dbReference type="ARBA" id="ARBA00022723"/>
    </source>
</evidence>
<feature type="binding site" evidence="6">
    <location>
        <position position="194"/>
    </location>
    <ligand>
        <name>Zn(2+)</name>
        <dbReference type="ChEBI" id="CHEBI:29105"/>
        <label>1</label>
    </ligand>
</feature>
<dbReference type="PROSITE" id="PS51845">
    <property type="entry name" value="PDEASE_I_2"/>
    <property type="match status" value="1"/>
</dbReference>
<sequence length="497" mass="55449">MKAAEEEEDDEFSEVEPDAVPPEVRAWLTSTFTRGPSGARKAGGDDISGKPKFRSVANAIRAGIFVERICRRPSASAFLNYPPSVTRQLKRIDDWDFDVFGLNVASDGSPLKYLGYELFTRYGILNKYKISSGTLIAFLNGMEAGYAKYNNPYHNSSHAADVTQTVHYLLFQCGLMNWLSDLEIFGTLLAAMIHDFEHTGTTNNFHVMSNSGVALLYNDRAVLENHHISAAFRLCHDGENSNIFKNMTREEYRELRALVIEMVLATDMSFHFQQVKQMRSTISLPDSRVEKAKVLSLALHSCDISHPSKPWNLHHIWTLRLMEEFFRQGDLENDLGLPYSPLCDRNTTHVADAQLSFIDFIVEPTMNLLGDVLTKILTPSNPDGATESAALSSPSSTSLTSGASHQVIPEAIEVTSVPETERKQKESQVKEATSEDTPGKNRKETKGVASQRSNVGGYARKVRQVYYRNLMENEPALCKSFGRAAGFSQMCQLLTSP</sequence>
<dbReference type="InterPro" id="IPR036971">
    <property type="entry name" value="PDEase_catalytic_dom_sf"/>
</dbReference>
<proteinExistence type="inferred from homology"/>
<keyword evidence="11" id="KW-1185">Reference proteome</keyword>
<dbReference type="InterPro" id="IPR023088">
    <property type="entry name" value="PDEase"/>
</dbReference>
<keyword evidence="3 7" id="KW-0378">Hydrolase</keyword>
<dbReference type="GO" id="GO:0004114">
    <property type="term" value="F:3',5'-cyclic-nucleotide phosphodiesterase activity"/>
    <property type="evidence" value="ECO:0007669"/>
    <property type="project" value="InterPro"/>
</dbReference>
<evidence type="ECO:0000256" key="6">
    <source>
        <dbReference type="PIRSR" id="PIRSR623088-3"/>
    </source>
</evidence>
<keyword evidence="2 6" id="KW-0479">Metal-binding</keyword>
<feature type="binding site" evidence="6">
    <location>
        <position position="195"/>
    </location>
    <ligand>
        <name>Zn(2+)</name>
        <dbReference type="ChEBI" id="CHEBI:29105"/>
        <label>1</label>
    </ligand>
</feature>
<dbReference type="EMBL" id="CAJPEX010000009">
    <property type="protein sequence ID" value="CAG0912330.1"/>
    <property type="molecule type" value="Genomic_DNA"/>
</dbReference>
<feature type="binding site" evidence="6">
    <location>
        <position position="195"/>
    </location>
    <ligand>
        <name>Zn(2+)</name>
        <dbReference type="ChEBI" id="CHEBI:29105"/>
        <label>2</label>
    </ligand>
</feature>
<keyword evidence="1" id="KW-0140">cGMP</keyword>
<dbReference type="GO" id="GO:0007165">
    <property type="term" value="P:signal transduction"/>
    <property type="evidence" value="ECO:0007669"/>
    <property type="project" value="InterPro"/>
</dbReference>
<evidence type="ECO:0000256" key="4">
    <source>
        <dbReference type="PIRSR" id="PIRSR623088-1"/>
    </source>
</evidence>
<dbReference type="OrthoDB" id="189220at2759"/>
<comment type="similarity">
    <text evidence="7">Belongs to the cyclic nucleotide phosphodiesterase family.</text>
</comment>
<dbReference type="Pfam" id="PF00233">
    <property type="entry name" value="PDEase_I"/>
    <property type="match status" value="1"/>
</dbReference>
<evidence type="ECO:0000313" key="10">
    <source>
        <dbReference type="EMBL" id="CAD7272178.1"/>
    </source>
</evidence>